<sequence>MCLPKEDRHIGLPLRFKTDQPKTNIEMKVGLFIPCYVNAIFPEVGVAAYKLLDHLGVEVDYPIDQTCCGQPMANAGFENEAIPLAQQFEKLFDKYEYIVAPSASCAVFVKENYPRLLEKEGHLCQTSGKIYDFCEFLHDVLKVNKLPGKFPHKVSVHNSCHGVRELHLSSASELNIPRYSKIRDLLDKVEGVEVLEPQKVDECCGFGGMFSIEEPSVSVCMGQDKVKNHMATGAEYITGADSSCLMHMQGVVNREKLPVKFIHVVQILAAGL</sequence>
<accession>A0A2V3PM67</accession>
<evidence type="ECO:0000313" key="3">
    <source>
        <dbReference type="Proteomes" id="UP000247973"/>
    </source>
</evidence>
<dbReference type="AlphaFoldDB" id="A0A2V3PM67"/>
<dbReference type="EMBL" id="QICL01000027">
    <property type="protein sequence ID" value="PXV61022.1"/>
    <property type="molecule type" value="Genomic_DNA"/>
</dbReference>
<dbReference type="Proteomes" id="UP000247973">
    <property type="component" value="Unassembled WGS sequence"/>
</dbReference>
<dbReference type="InterPro" id="IPR004017">
    <property type="entry name" value="Cys_rich_dom"/>
</dbReference>
<name>A0A2V3PM67_9BACT</name>
<evidence type="ECO:0000259" key="1">
    <source>
        <dbReference type="Pfam" id="PF02754"/>
    </source>
</evidence>
<protein>
    <submittedName>
        <fullName evidence="2">L-lactate dehydrogenase complex protein LldE</fullName>
    </submittedName>
</protein>
<proteinExistence type="predicted"/>
<dbReference type="PANTHER" id="PTHR30296:SF0">
    <property type="entry name" value="LACTATE UTILIZATION PROTEIN A"/>
    <property type="match status" value="1"/>
</dbReference>
<feature type="domain" description="Cysteine-rich" evidence="1">
    <location>
        <begin position="29"/>
        <end position="109"/>
    </location>
</feature>
<dbReference type="GO" id="GO:0016491">
    <property type="term" value="F:oxidoreductase activity"/>
    <property type="evidence" value="ECO:0007669"/>
    <property type="project" value="UniProtKB-ARBA"/>
</dbReference>
<dbReference type="Pfam" id="PF02754">
    <property type="entry name" value="CCG"/>
    <property type="match status" value="2"/>
</dbReference>
<keyword evidence="3" id="KW-1185">Reference proteome</keyword>
<comment type="caution">
    <text evidence="2">The sequence shown here is derived from an EMBL/GenBank/DDBJ whole genome shotgun (WGS) entry which is preliminary data.</text>
</comment>
<feature type="domain" description="Cysteine-rich" evidence="1">
    <location>
        <begin position="154"/>
        <end position="249"/>
    </location>
</feature>
<evidence type="ECO:0000313" key="2">
    <source>
        <dbReference type="EMBL" id="PXV61022.1"/>
    </source>
</evidence>
<dbReference type="GO" id="GO:0005829">
    <property type="term" value="C:cytosol"/>
    <property type="evidence" value="ECO:0007669"/>
    <property type="project" value="TreeGrafter"/>
</dbReference>
<reference evidence="2 3" key="1">
    <citation type="submission" date="2018-03" db="EMBL/GenBank/DDBJ databases">
        <title>Genomic Encyclopedia of Archaeal and Bacterial Type Strains, Phase II (KMG-II): from individual species to whole genera.</title>
        <authorList>
            <person name="Goeker M."/>
        </authorList>
    </citation>
    <scope>NUCLEOTIDE SEQUENCE [LARGE SCALE GENOMIC DNA]</scope>
    <source>
        <strain evidence="2 3">DSM 100214</strain>
    </source>
</reference>
<dbReference type="PANTHER" id="PTHR30296">
    <property type="entry name" value="UNCHARACTERIZED PROTEIN YKGE"/>
    <property type="match status" value="1"/>
</dbReference>
<organism evidence="2 3">
    <name type="scientific">Dysgonomonas alginatilytica</name>
    <dbReference type="NCBI Taxonomy" id="1605892"/>
    <lineage>
        <taxon>Bacteria</taxon>
        <taxon>Pseudomonadati</taxon>
        <taxon>Bacteroidota</taxon>
        <taxon>Bacteroidia</taxon>
        <taxon>Bacteroidales</taxon>
        <taxon>Dysgonomonadaceae</taxon>
        <taxon>Dysgonomonas</taxon>
    </lineage>
</organism>
<gene>
    <name evidence="2" type="ORF">CLV62_12721</name>
</gene>